<dbReference type="Proteomes" id="UP000245655">
    <property type="component" value="Unassembled WGS sequence"/>
</dbReference>
<name>A0A2V1ZL36_PSYIM</name>
<sequence>MATFFHFVNNNNYHLHIDNYYRLKYYIWALLLNLVNQVTKPLIINTMKRSL</sequence>
<dbReference type="AlphaFoldDB" id="A0A2V1ZL36"/>
<accession>A0A2V1ZL36</accession>
<gene>
    <name evidence="1" type="ORF">C8D84_1249</name>
</gene>
<organism evidence="1 2">
    <name type="scientific">Psychrobacter immobilis</name>
    <dbReference type="NCBI Taxonomy" id="498"/>
    <lineage>
        <taxon>Bacteria</taxon>
        <taxon>Pseudomonadati</taxon>
        <taxon>Pseudomonadota</taxon>
        <taxon>Gammaproteobacteria</taxon>
        <taxon>Moraxellales</taxon>
        <taxon>Moraxellaceae</taxon>
        <taxon>Psychrobacter</taxon>
    </lineage>
</organism>
<comment type="caution">
    <text evidence="1">The sequence shown here is derived from an EMBL/GenBank/DDBJ whole genome shotgun (WGS) entry which is preliminary data.</text>
</comment>
<dbReference type="EMBL" id="QGGM01000024">
    <property type="protein sequence ID" value="PWK05173.1"/>
    <property type="molecule type" value="Genomic_DNA"/>
</dbReference>
<proteinExistence type="predicted"/>
<evidence type="ECO:0000313" key="1">
    <source>
        <dbReference type="EMBL" id="PWK05173.1"/>
    </source>
</evidence>
<evidence type="ECO:0000313" key="2">
    <source>
        <dbReference type="Proteomes" id="UP000245655"/>
    </source>
</evidence>
<keyword evidence="2" id="KW-1185">Reference proteome</keyword>
<reference evidence="1 2" key="1">
    <citation type="submission" date="2018-05" db="EMBL/GenBank/DDBJ databases">
        <title>Genomic Encyclopedia of Type Strains, Phase IV (KMG-IV): sequencing the most valuable type-strain genomes for metagenomic binning, comparative biology and taxonomic classification.</title>
        <authorList>
            <person name="Goeker M."/>
        </authorList>
    </citation>
    <scope>NUCLEOTIDE SEQUENCE [LARGE SCALE GENOMIC DNA]</scope>
    <source>
        <strain evidence="1 2">DSM 7229</strain>
    </source>
</reference>
<protein>
    <submittedName>
        <fullName evidence="1">Uncharacterized protein</fullName>
    </submittedName>
</protein>